<reference evidence="15 16" key="1">
    <citation type="submission" date="2021-08" db="EMBL/GenBank/DDBJ databases">
        <title>complete genome sequencing of Deefgea sp. D25.</title>
        <authorList>
            <person name="Bae J.-W."/>
            <person name="Gim D.-H."/>
        </authorList>
    </citation>
    <scope>NUCLEOTIDE SEQUENCE [LARGE SCALE GENOMIC DNA]</scope>
    <source>
        <strain evidence="15 16">D25</strain>
    </source>
</reference>
<feature type="domain" description="HAMP" evidence="14">
    <location>
        <begin position="204"/>
        <end position="256"/>
    </location>
</feature>
<dbReference type="Proteomes" id="UP000825679">
    <property type="component" value="Chromosome"/>
</dbReference>
<keyword evidence="7 12" id="KW-0812">Transmembrane</keyword>
<name>A0ABX8Z4N3_9NEIS</name>
<comment type="subcellular location">
    <subcellularLocation>
        <location evidence="2">Cell membrane</location>
        <topology evidence="2">Multi-pass membrane protein</topology>
    </subcellularLocation>
</comment>
<dbReference type="PANTHER" id="PTHR45436">
    <property type="entry name" value="SENSOR HISTIDINE KINASE YKOH"/>
    <property type="match status" value="1"/>
</dbReference>
<evidence type="ECO:0000256" key="4">
    <source>
        <dbReference type="ARBA" id="ARBA00022475"/>
    </source>
</evidence>
<dbReference type="RefSeq" id="WP_221005650.1">
    <property type="nucleotide sequence ID" value="NZ_CP081150.1"/>
</dbReference>
<evidence type="ECO:0000256" key="9">
    <source>
        <dbReference type="ARBA" id="ARBA00022989"/>
    </source>
</evidence>
<dbReference type="Gene3D" id="6.10.340.10">
    <property type="match status" value="1"/>
</dbReference>
<dbReference type="InterPro" id="IPR003660">
    <property type="entry name" value="HAMP_dom"/>
</dbReference>
<dbReference type="PANTHER" id="PTHR45436:SF10">
    <property type="entry name" value="HISTIDINE KINASE"/>
    <property type="match status" value="1"/>
</dbReference>
<evidence type="ECO:0000256" key="1">
    <source>
        <dbReference type="ARBA" id="ARBA00000085"/>
    </source>
</evidence>
<dbReference type="InterPro" id="IPR003661">
    <property type="entry name" value="HisK_dim/P_dom"/>
</dbReference>
<keyword evidence="5" id="KW-0597">Phosphoprotein</keyword>
<keyword evidence="8 15" id="KW-0418">Kinase</keyword>
<evidence type="ECO:0000256" key="2">
    <source>
        <dbReference type="ARBA" id="ARBA00004651"/>
    </source>
</evidence>
<dbReference type="PRINTS" id="PR00344">
    <property type="entry name" value="BCTRLSENSOR"/>
</dbReference>
<dbReference type="Gene3D" id="3.30.450.20">
    <property type="entry name" value="PAS domain"/>
    <property type="match status" value="1"/>
</dbReference>
<keyword evidence="6 15" id="KW-0808">Transferase</keyword>
<proteinExistence type="predicted"/>
<dbReference type="CDD" id="cd00082">
    <property type="entry name" value="HisKA"/>
    <property type="match status" value="1"/>
</dbReference>
<protein>
    <recommendedName>
        <fullName evidence="3">histidine kinase</fullName>
        <ecNumber evidence="3">2.7.13.3</ecNumber>
    </recommendedName>
</protein>
<dbReference type="EC" id="2.7.13.3" evidence="3"/>
<dbReference type="PROSITE" id="PS50109">
    <property type="entry name" value="HIS_KIN"/>
    <property type="match status" value="1"/>
</dbReference>
<dbReference type="SUPFAM" id="SSF103190">
    <property type="entry name" value="Sensory domain-like"/>
    <property type="match status" value="1"/>
</dbReference>
<dbReference type="GO" id="GO:0004673">
    <property type="term" value="F:protein histidine kinase activity"/>
    <property type="evidence" value="ECO:0007669"/>
    <property type="project" value="UniProtKB-EC"/>
</dbReference>
<organism evidence="15 16">
    <name type="scientific">Deefgea tanakiae</name>
    <dbReference type="NCBI Taxonomy" id="2865840"/>
    <lineage>
        <taxon>Bacteria</taxon>
        <taxon>Pseudomonadati</taxon>
        <taxon>Pseudomonadota</taxon>
        <taxon>Betaproteobacteria</taxon>
        <taxon>Neisseriales</taxon>
        <taxon>Chitinibacteraceae</taxon>
        <taxon>Deefgea</taxon>
    </lineage>
</organism>
<dbReference type="InterPro" id="IPR005467">
    <property type="entry name" value="His_kinase_dom"/>
</dbReference>
<evidence type="ECO:0000256" key="3">
    <source>
        <dbReference type="ARBA" id="ARBA00012438"/>
    </source>
</evidence>
<dbReference type="Pfam" id="PF00512">
    <property type="entry name" value="HisKA"/>
    <property type="match status" value="1"/>
</dbReference>
<dbReference type="Gene3D" id="1.10.287.130">
    <property type="match status" value="1"/>
</dbReference>
<sequence length="479" mass="52633">MRFSLRIFFGYFLLVSLLAAYVLSLVKDEIKPAVRQSSEEVLVDAANLLAELIQPDFAAGRLDDGRFARAMQQFAARNPQAKVWGVARDKTFLRVYVTDAKGIVKLDSSGQSIGQDYSQWRDVALTLRGQYGARSTLADAKDPLSTIMHVAAPIKDGDKIIGVLTVARPNWAMQPFIERSEGKLWRAGIVLLLVGLGIGALFSWWLSHGITQLTRFAKDVSAGQTAEIPTFTANRELTTLAEALGAMREKLEGKAYVENYVHGLTHELKSPLAGIRGAAEILFDEGRALNEADHARFVGHIRVESDRMQQIVDRLLQLATLEARHGLKEAALCNLYDLIHEVITVLSPQAGTRQIQLIACDGLQSQSIKAEAFLLKQAIRNLLQNALDFTPDGERIQVQLVSKGISTQIRLINDGESIPDYALERLFERFYSLPRPSTGQKSTGLGLALTRTIVELHGGTVKIANVDGGVEAVIELPNA</sequence>
<feature type="domain" description="Histidine kinase" evidence="13">
    <location>
        <begin position="263"/>
        <end position="479"/>
    </location>
</feature>
<evidence type="ECO:0000256" key="5">
    <source>
        <dbReference type="ARBA" id="ARBA00022553"/>
    </source>
</evidence>
<evidence type="ECO:0000256" key="11">
    <source>
        <dbReference type="ARBA" id="ARBA00023136"/>
    </source>
</evidence>
<dbReference type="InterPro" id="IPR050428">
    <property type="entry name" value="TCS_sensor_his_kinase"/>
</dbReference>
<dbReference type="EMBL" id="CP081150">
    <property type="protein sequence ID" value="QZA77267.1"/>
    <property type="molecule type" value="Genomic_DNA"/>
</dbReference>
<dbReference type="Gene3D" id="3.30.565.10">
    <property type="entry name" value="Histidine kinase-like ATPase, C-terminal domain"/>
    <property type="match status" value="1"/>
</dbReference>
<evidence type="ECO:0000256" key="10">
    <source>
        <dbReference type="ARBA" id="ARBA00023012"/>
    </source>
</evidence>
<evidence type="ECO:0000313" key="15">
    <source>
        <dbReference type="EMBL" id="QZA77267.1"/>
    </source>
</evidence>
<dbReference type="NCBIfam" id="NF008312">
    <property type="entry name" value="PRK11100.1"/>
    <property type="match status" value="1"/>
</dbReference>
<keyword evidence="10" id="KW-0902">Two-component regulatory system</keyword>
<evidence type="ECO:0000259" key="13">
    <source>
        <dbReference type="PROSITE" id="PS50109"/>
    </source>
</evidence>
<feature type="transmembrane region" description="Helical" evidence="12">
    <location>
        <begin position="6"/>
        <end position="26"/>
    </location>
</feature>
<keyword evidence="16" id="KW-1185">Reference proteome</keyword>
<gene>
    <name evidence="15" type="primary">creC</name>
    <name evidence="15" type="ORF">K4H28_13390</name>
</gene>
<dbReference type="PROSITE" id="PS50885">
    <property type="entry name" value="HAMP"/>
    <property type="match status" value="1"/>
</dbReference>
<keyword evidence="4" id="KW-1003">Cell membrane</keyword>
<dbReference type="SMART" id="SM00388">
    <property type="entry name" value="HisKA"/>
    <property type="match status" value="1"/>
</dbReference>
<dbReference type="SUPFAM" id="SSF55874">
    <property type="entry name" value="ATPase domain of HSP90 chaperone/DNA topoisomerase II/histidine kinase"/>
    <property type="match status" value="1"/>
</dbReference>
<dbReference type="InterPro" id="IPR029151">
    <property type="entry name" value="Sensor-like_sf"/>
</dbReference>
<dbReference type="InterPro" id="IPR036890">
    <property type="entry name" value="HATPase_C_sf"/>
</dbReference>
<evidence type="ECO:0000259" key="14">
    <source>
        <dbReference type="PROSITE" id="PS50885"/>
    </source>
</evidence>
<evidence type="ECO:0000313" key="16">
    <source>
        <dbReference type="Proteomes" id="UP000825679"/>
    </source>
</evidence>
<evidence type="ECO:0000256" key="7">
    <source>
        <dbReference type="ARBA" id="ARBA00022692"/>
    </source>
</evidence>
<dbReference type="CDD" id="cd18773">
    <property type="entry name" value="PDC1_HK_sensor"/>
    <property type="match status" value="1"/>
</dbReference>
<feature type="transmembrane region" description="Helical" evidence="12">
    <location>
        <begin position="184"/>
        <end position="206"/>
    </location>
</feature>
<evidence type="ECO:0000256" key="6">
    <source>
        <dbReference type="ARBA" id="ARBA00022679"/>
    </source>
</evidence>
<accession>A0ABX8Z4N3</accession>
<dbReference type="SUPFAM" id="SSF47384">
    <property type="entry name" value="Homodimeric domain of signal transducing histidine kinase"/>
    <property type="match status" value="1"/>
</dbReference>
<dbReference type="SMART" id="SM00387">
    <property type="entry name" value="HATPase_c"/>
    <property type="match status" value="1"/>
</dbReference>
<keyword evidence="9 12" id="KW-1133">Transmembrane helix</keyword>
<evidence type="ECO:0000256" key="12">
    <source>
        <dbReference type="SAM" id="Phobius"/>
    </source>
</evidence>
<dbReference type="Pfam" id="PF02518">
    <property type="entry name" value="HATPase_c"/>
    <property type="match status" value="1"/>
</dbReference>
<dbReference type="InterPro" id="IPR004358">
    <property type="entry name" value="Sig_transdc_His_kin-like_C"/>
</dbReference>
<keyword evidence="11 12" id="KW-0472">Membrane</keyword>
<dbReference type="InterPro" id="IPR036097">
    <property type="entry name" value="HisK_dim/P_sf"/>
</dbReference>
<evidence type="ECO:0000256" key="8">
    <source>
        <dbReference type="ARBA" id="ARBA00022777"/>
    </source>
</evidence>
<dbReference type="InterPro" id="IPR003594">
    <property type="entry name" value="HATPase_dom"/>
</dbReference>
<comment type="catalytic activity">
    <reaction evidence="1">
        <text>ATP + protein L-histidine = ADP + protein N-phospho-L-histidine.</text>
        <dbReference type="EC" id="2.7.13.3"/>
    </reaction>
</comment>